<dbReference type="AlphaFoldDB" id="A0A9P8L9T3"/>
<dbReference type="EMBL" id="JAGHQM010000926">
    <property type="protein sequence ID" value="KAH0557054.1"/>
    <property type="molecule type" value="Genomic_DNA"/>
</dbReference>
<name>A0A9P8L9T3_9PEZI</name>
<organism evidence="1 2">
    <name type="scientific">Trichoglossum hirsutum</name>
    <dbReference type="NCBI Taxonomy" id="265104"/>
    <lineage>
        <taxon>Eukaryota</taxon>
        <taxon>Fungi</taxon>
        <taxon>Dikarya</taxon>
        <taxon>Ascomycota</taxon>
        <taxon>Pezizomycotina</taxon>
        <taxon>Geoglossomycetes</taxon>
        <taxon>Geoglossales</taxon>
        <taxon>Geoglossaceae</taxon>
        <taxon>Trichoglossum</taxon>
    </lineage>
</organism>
<proteinExistence type="predicted"/>
<gene>
    <name evidence="1" type="ORF">GP486_005156</name>
</gene>
<evidence type="ECO:0000313" key="2">
    <source>
        <dbReference type="Proteomes" id="UP000750711"/>
    </source>
</evidence>
<sequence>MLEPQRVNPPEYATFYSKGHEDDHYIKWNKSTNWGHVAVGFDKPYRLVYRVNLTAFDSTIFDKKTKLKRIDTNTAPSAKAQ</sequence>
<evidence type="ECO:0000313" key="1">
    <source>
        <dbReference type="EMBL" id="KAH0557054.1"/>
    </source>
</evidence>
<keyword evidence="2" id="KW-1185">Reference proteome</keyword>
<accession>A0A9P8L9T3</accession>
<comment type="caution">
    <text evidence="1">The sequence shown here is derived from an EMBL/GenBank/DDBJ whole genome shotgun (WGS) entry which is preliminary data.</text>
</comment>
<protein>
    <submittedName>
        <fullName evidence="1">Uncharacterized protein</fullName>
    </submittedName>
</protein>
<reference evidence="1" key="1">
    <citation type="submission" date="2021-03" db="EMBL/GenBank/DDBJ databases">
        <title>Comparative genomics and phylogenomic investigation of the class Geoglossomycetes provide insights into ecological specialization and systematics.</title>
        <authorList>
            <person name="Melie T."/>
            <person name="Pirro S."/>
            <person name="Miller A.N."/>
            <person name="Quandt A."/>
        </authorList>
    </citation>
    <scope>NUCLEOTIDE SEQUENCE</scope>
    <source>
        <strain evidence="1">CAQ_001_2017</strain>
    </source>
</reference>
<dbReference type="Proteomes" id="UP000750711">
    <property type="component" value="Unassembled WGS sequence"/>
</dbReference>